<dbReference type="GO" id="GO:0042026">
    <property type="term" value="P:protein refolding"/>
    <property type="evidence" value="ECO:0007669"/>
    <property type="project" value="TreeGrafter"/>
</dbReference>
<feature type="transmembrane region" description="Helical" evidence="2">
    <location>
        <begin position="272"/>
        <end position="290"/>
    </location>
</feature>
<accession>A0A6P6SZE9</accession>
<dbReference type="PANTHER" id="PTHR43096">
    <property type="entry name" value="DNAJ HOMOLOG 1, MITOCHONDRIAL-RELATED"/>
    <property type="match status" value="1"/>
</dbReference>
<dbReference type="InterPro" id="IPR001623">
    <property type="entry name" value="DnaJ_domain"/>
</dbReference>
<proteinExistence type="predicted"/>
<evidence type="ECO:0000313" key="5">
    <source>
        <dbReference type="RefSeq" id="XP_027071424.1"/>
    </source>
</evidence>
<feature type="region of interest" description="Disordered" evidence="1">
    <location>
        <begin position="9"/>
        <end position="28"/>
    </location>
</feature>
<dbReference type="GO" id="GO:0005737">
    <property type="term" value="C:cytoplasm"/>
    <property type="evidence" value="ECO:0007669"/>
    <property type="project" value="TreeGrafter"/>
</dbReference>
<keyword evidence="2" id="KW-1133">Transmembrane helix</keyword>
<dbReference type="GeneID" id="113696226"/>
<feature type="domain" description="J" evidence="3">
    <location>
        <begin position="62"/>
        <end position="126"/>
    </location>
</feature>
<evidence type="ECO:0000256" key="1">
    <source>
        <dbReference type="SAM" id="MobiDB-lite"/>
    </source>
</evidence>
<protein>
    <submittedName>
        <fullName evidence="5">Uncharacterized protein isoform X1</fullName>
    </submittedName>
</protein>
<dbReference type="Gene3D" id="1.10.287.110">
    <property type="entry name" value="DnaJ domain"/>
    <property type="match status" value="1"/>
</dbReference>
<evidence type="ECO:0000313" key="4">
    <source>
        <dbReference type="Proteomes" id="UP001652660"/>
    </source>
</evidence>
<dbReference type="InterPro" id="IPR018253">
    <property type="entry name" value="DnaJ_domain_CS"/>
</dbReference>
<organism evidence="4 5">
    <name type="scientific">Coffea arabica</name>
    <name type="common">Arabian coffee</name>
    <dbReference type="NCBI Taxonomy" id="13443"/>
    <lineage>
        <taxon>Eukaryota</taxon>
        <taxon>Viridiplantae</taxon>
        <taxon>Streptophyta</taxon>
        <taxon>Embryophyta</taxon>
        <taxon>Tracheophyta</taxon>
        <taxon>Spermatophyta</taxon>
        <taxon>Magnoliopsida</taxon>
        <taxon>eudicotyledons</taxon>
        <taxon>Gunneridae</taxon>
        <taxon>Pentapetalae</taxon>
        <taxon>asterids</taxon>
        <taxon>lamiids</taxon>
        <taxon>Gentianales</taxon>
        <taxon>Rubiaceae</taxon>
        <taxon>Ixoroideae</taxon>
        <taxon>Gardenieae complex</taxon>
        <taxon>Bertiereae - Coffeeae clade</taxon>
        <taxon>Coffeeae</taxon>
        <taxon>Coffea</taxon>
    </lineage>
</organism>
<evidence type="ECO:0000256" key="2">
    <source>
        <dbReference type="SAM" id="Phobius"/>
    </source>
</evidence>
<dbReference type="InterPro" id="IPR036869">
    <property type="entry name" value="J_dom_sf"/>
</dbReference>
<dbReference type="RefSeq" id="XP_027071424.1">
    <property type="nucleotide sequence ID" value="XM_027215623.2"/>
</dbReference>
<dbReference type="PROSITE" id="PS50076">
    <property type="entry name" value="DNAJ_2"/>
    <property type="match status" value="1"/>
</dbReference>
<dbReference type="Proteomes" id="UP001652660">
    <property type="component" value="Chromosome 6e"/>
</dbReference>
<sequence>MQAYILLGRTTMDGGGSSGSNRSFLSDNNRNHFIHRSLRRRPHPTFTASATAPNSRHHHHQNHYDVLGVPPDASPSDVRKAYRLLALKHHPDVSKDSGADETFKSIRHAYDILSNETTRNQYDRALRYQKDSRRPLGSSWDYNPEYEDELRIYRWAYVKRKMRQEKYWQHNQSKEKRHSFYDEAEEVTEDEERGSFVEVLKSAFLSLFLMQTVGVQLSLTFSALMAFLDQKLDAGYKIGYLVAWMLGGRGGVMLILCLSFASWVCGKTSSSLVALTIVAMWFGSNLARFAPLPQGALLTLLYMSIKLQVDLK</sequence>
<keyword evidence="2" id="KW-0472">Membrane</keyword>
<dbReference type="CDD" id="cd06257">
    <property type="entry name" value="DnaJ"/>
    <property type="match status" value="1"/>
</dbReference>
<dbReference type="SMART" id="SM00271">
    <property type="entry name" value="DnaJ"/>
    <property type="match status" value="1"/>
</dbReference>
<name>A0A6P6SZE9_COFAR</name>
<feature type="region of interest" description="Disordered" evidence="1">
    <location>
        <begin position="39"/>
        <end position="61"/>
    </location>
</feature>
<evidence type="ECO:0000259" key="3">
    <source>
        <dbReference type="PROSITE" id="PS50076"/>
    </source>
</evidence>
<dbReference type="GO" id="GO:0051082">
    <property type="term" value="F:unfolded protein binding"/>
    <property type="evidence" value="ECO:0007669"/>
    <property type="project" value="TreeGrafter"/>
</dbReference>
<keyword evidence="4" id="KW-1185">Reference proteome</keyword>
<dbReference type="AlphaFoldDB" id="A0A6P6SZE9"/>
<reference evidence="4" key="1">
    <citation type="journal article" date="2025" name="Foods">
        <title>Unveiling the Microbial Signatures of Arabica Coffee Cherries: Insights into Ripeness Specific Diversity, Functional Traits, and Implications for Quality and Safety.</title>
        <authorList>
            <consortium name="RefSeq"/>
            <person name="Tenea G.N."/>
            <person name="Cifuentes V."/>
            <person name="Reyes P."/>
            <person name="Cevallos-Vallejos M."/>
        </authorList>
    </citation>
    <scope>NUCLEOTIDE SEQUENCE [LARGE SCALE GENOMIC DNA]</scope>
</reference>
<dbReference type="PANTHER" id="PTHR43096:SF58">
    <property type="entry name" value="CHAPERONE DNAJ-DOMAIN SUPERFAMILY PROTEIN"/>
    <property type="match status" value="1"/>
</dbReference>
<dbReference type="PROSITE" id="PS00636">
    <property type="entry name" value="DNAJ_1"/>
    <property type="match status" value="1"/>
</dbReference>
<reference evidence="5" key="2">
    <citation type="submission" date="2025-08" db="UniProtKB">
        <authorList>
            <consortium name="RefSeq"/>
        </authorList>
    </citation>
    <scope>IDENTIFICATION</scope>
    <source>
        <tissue evidence="5">Leaves</tissue>
    </source>
</reference>
<dbReference type="PRINTS" id="PR00625">
    <property type="entry name" value="JDOMAIN"/>
</dbReference>
<dbReference type="SUPFAM" id="SSF46565">
    <property type="entry name" value="Chaperone J-domain"/>
    <property type="match status" value="1"/>
</dbReference>
<gene>
    <name evidence="5" type="primary">LOC113696226</name>
</gene>
<feature type="transmembrane region" description="Helical" evidence="2">
    <location>
        <begin position="203"/>
        <end position="228"/>
    </location>
</feature>
<feature type="transmembrane region" description="Helical" evidence="2">
    <location>
        <begin position="240"/>
        <end position="265"/>
    </location>
</feature>
<keyword evidence="2" id="KW-0812">Transmembrane</keyword>
<dbReference type="Pfam" id="PF00226">
    <property type="entry name" value="DnaJ"/>
    <property type="match status" value="1"/>
</dbReference>
<dbReference type="OrthoDB" id="376357at2759"/>
<feature type="compositionally biased region" description="Polar residues" evidence="1">
    <location>
        <begin position="19"/>
        <end position="28"/>
    </location>
</feature>